<evidence type="ECO:0008006" key="2">
    <source>
        <dbReference type="Google" id="ProtNLM"/>
    </source>
</evidence>
<sequence>MITFHKKHIILALIILSGYSCDIEEKVKKEIDDAFIEVSGKVTHNGSNVSGALVLLIEGTEISDGLVLSNGSVTGNNGNYNIYEVAEGEYYVVAIEDNNGNLTFDEDTDRFGFHGVDPSNLDLLPDKVTVTDEDVENINIIYLISF</sequence>
<gene>
    <name evidence="1" type="ORF">METZ01_LOCUS296751</name>
</gene>
<dbReference type="EMBL" id="UINC01091266">
    <property type="protein sequence ID" value="SVC43897.1"/>
    <property type="molecule type" value="Genomic_DNA"/>
</dbReference>
<accession>A0A382M874</accession>
<dbReference type="SUPFAM" id="SSF49464">
    <property type="entry name" value="Carboxypeptidase regulatory domain-like"/>
    <property type="match status" value="1"/>
</dbReference>
<evidence type="ECO:0000313" key="1">
    <source>
        <dbReference type="EMBL" id="SVC43897.1"/>
    </source>
</evidence>
<name>A0A382M874_9ZZZZ</name>
<proteinExistence type="predicted"/>
<reference evidence="1" key="1">
    <citation type="submission" date="2018-05" db="EMBL/GenBank/DDBJ databases">
        <authorList>
            <person name="Lanie J.A."/>
            <person name="Ng W.-L."/>
            <person name="Kazmierczak K.M."/>
            <person name="Andrzejewski T.M."/>
            <person name="Davidsen T.M."/>
            <person name="Wayne K.J."/>
            <person name="Tettelin H."/>
            <person name="Glass J.I."/>
            <person name="Rusch D."/>
            <person name="Podicherti R."/>
            <person name="Tsui H.-C.T."/>
            <person name="Winkler M.E."/>
        </authorList>
    </citation>
    <scope>NUCLEOTIDE SEQUENCE</scope>
</reference>
<dbReference type="PROSITE" id="PS51257">
    <property type="entry name" value="PROKAR_LIPOPROTEIN"/>
    <property type="match status" value="1"/>
</dbReference>
<organism evidence="1">
    <name type="scientific">marine metagenome</name>
    <dbReference type="NCBI Taxonomy" id="408172"/>
    <lineage>
        <taxon>unclassified sequences</taxon>
        <taxon>metagenomes</taxon>
        <taxon>ecological metagenomes</taxon>
    </lineage>
</organism>
<protein>
    <recommendedName>
        <fullName evidence="2">Carboxypeptidase regulatory-like domain-containing protein</fullName>
    </recommendedName>
</protein>
<dbReference type="InterPro" id="IPR008969">
    <property type="entry name" value="CarboxyPept-like_regulatory"/>
</dbReference>
<dbReference type="AlphaFoldDB" id="A0A382M874"/>